<feature type="region of interest" description="Disordered" evidence="12">
    <location>
        <begin position="404"/>
        <end position="462"/>
    </location>
</feature>
<comment type="similarity">
    <text evidence="10">Belongs to the Hakai family.</text>
</comment>
<evidence type="ECO:0000256" key="7">
    <source>
        <dbReference type="ARBA" id="ARBA00022786"/>
    </source>
</evidence>
<feature type="compositionally biased region" description="Polar residues" evidence="12">
    <location>
        <begin position="169"/>
        <end position="179"/>
    </location>
</feature>
<evidence type="ECO:0000256" key="6">
    <source>
        <dbReference type="ARBA" id="ARBA00022771"/>
    </source>
</evidence>
<dbReference type="EC" id="2.3.2.27" evidence="3"/>
<keyword evidence="4" id="KW-0808">Transferase</keyword>
<dbReference type="EMBL" id="JAJJMA010141289">
    <property type="protein sequence ID" value="MCL7034035.1"/>
    <property type="molecule type" value="Genomic_DNA"/>
</dbReference>
<accession>A0AA41SFD7</accession>
<dbReference type="PROSITE" id="PS50157">
    <property type="entry name" value="ZINC_FINGER_C2H2_2"/>
    <property type="match status" value="1"/>
</dbReference>
<evidence type="ECO:0000256" key="10">
    <source>
        <dbReference type="ARBA" id="ARBA00038499"/>
    </source>
</evidence>
<dbReference type="Gene3D" id="3.30.40.10">
    <property type="entry name" value="Zinc/RING finger domain, C3HC4 (zinc finger)"/>
    <property type="match status" value="1"/>
</dbReference>
<dbReference type="InterPro" id="IPR040383">
    <property type="entry name" value="HAKAI/CBLL2"/>
</dbReference>
<evidence type="ECO:0000256" key="2">
    <source>
        <dbReference type="ARBA" id="ARBA00004123"/>
    </source>
</evidence>
<feature type="region of interest" description="Disordered" evidence="12">
    <location>
        <begin position="169"/>
        <end position="256"/>
    </location>
</feature>
<dbReference type="GO" id="GO:0008270">
    <property type="term" value="F:zinc ion binding"/>
    <property type="evidence" value="ECO:0007669"/>
    <property type="project" value="UniProtKB-KW"/>
</dbReference>
<sequence>MLQIRLNKVEGGGGVKPSPVDTVTVACPDHLILADLPVAKSIGIASATTHLKAVGRRSRRHLGERVHFCVRCDFPISIYGRLSPCDHAFCLDCARSDSSCYLCDDRIQKIQTIKMMEGIFICAAPHCLKSFLKRSEFEAHIHETHADLLQPNAEKEDGSESDAFAAIRSSSADPLSKLQSAPADSLTSRAPSRSGFSPSPNSQPQLPRDQQLPKPTIQSKPPPHYNNPPQGFDRPGPFNRFPQQGMDMQGGPLQRRDSDQFLDKQQGVLSESPYPDYSMHSHQQPNFVVPINGNPGMGSTFTFPPHFSMGGPQPFYNAHFETARPDLASESGSEQGSLLGFPMSTGGNSQFPENYPRPWNMGLAGVPMEQMAVSQGLPEGYTNLVDPQGRPQFFQGDYARVQVGLTNHPNHPNQSGNAQDKKDGKGILAPMPLPPPPPPPQQHHTQHQQGNFSNTGDSGREG</sequence>
<dbReference type="GO" id="GO:0030155">
    <property type="term" value="P:regulation of cell adhesion"/>
    <property type="evidence" value="ECO:0007669"/>
    <property type="project" value="TreeGrafter"/>
</dbReference>
<gene>
    <name evidence="14" type="ORF">MKW94_009534</name>
</gene>
<evidence type="ECO:0000313" key="15">
    <source>
        <dbReference type="Proteomes" id="UP001177140"/>
    </source>
</evidence>
<feature type="compositionally biased region" description="Polar residues" evidence="12">
    <location>
        <begin position="185"/>
        <end position="205"/>
    </location>
</feature>
<evidence type="ECO:0000256" key="9">
    <source>
        <dbReference type="ARBA" id="ARBA00023242"/>
    </source>
</evidence>
<keyword evidence="7" id="KW-0833">Ubl conjugation pathway</keyword>
<evidence type="ECO:0000256" key="11">
    <source>
        <dbReference type="PROSITE-ProRule" id="PRU00042"/>
    </source>
</evidence>
<feature type="compositionally biased region" description="Polar residues" evidence="12">
    <location>
        <begin position="404"/>
        <end position="418"/>
    </location>
</feature>
<dbReference type="PROSITE" id="PS00518">
    <property type="entry name" value="ZF_RING_1"/>
    <property type="match status" value="1"/>
</dbReference>
<dbReference type="AlphaFoldDB" id="A0AA41SFD7"/>
<evidence type="ECO:0000256" key="1">
    <source>
        <dbReference type="ARBA" id="ARBA00000900"/>
    </source>
</evidence>
<protein>
    <recommendedName>
        <fullName evidence="3">RING-type E3 ubiquitin transferase</fullName>
        <ecNumber evidence="3">2.3.2.27</ecNumber>
    </recommendedName>
</protein>
<feature type="compositionally biased region" description="Pro residues" evidence="12">
    <location>
        <begin position="431"/>
        <end position="441"/>
    </location>
</feature>
<keyword evidence="6 11" id="KW-0863">Zinc-finger</keyword>
<name>A0AA41SFD7_PAPNU</name>
<feature type="compositionally biased region" description="Polar residues" evidence="12">
    <location>
        <begin position="450"/>
        <end position="462"/>
    </location>
</feature>
<dbReference type="PANTHER" id="PTHR13480">
    <property type="entry name" value="E3 UBIQUITIN-PROTEIN LIGASE HAKAI-RELATED"/>
    <property type="match status" value="1"/>
</dbReference>
<comment type="caution">
    <text evidence="14">The sequence shown here is derived from an EMBL/GenBank/DDBJ whole genome shotgun (WGS) entry which is preliminary data.</text>
</comment>
<proteinExistence type="inferred from homology"/>
<dbReference type="PANTHER" id="PTHR13480:SF0">
    <property type="entry name" value="E3 UBIQUITIN-PROTEIN LIGASE HAKAI"/>
    <property type="match status" value="1"/>
</dbReference>
<feature type="domain" description="C2H2-type" evidence="13">
    <location>
        <begin position="120"/>
        <end position="146"/>
    </location>
</feature>
<evidence type="ECO:0000259" key="13">
    <source>
        <dbReference type="PROSITE" id="PS50157"/>
    </source>
</evidence>
<dbReference type="InterPro" id="IPR013083">
    <property type="entry name" value="Znf_RING/FYVE/PHD"/>
</dbReference>
<evidence type="ECO:0000313" key="14">
    <source>
        <dbReference type="EMBL" id="MCL7034035.1"/>
    </source>
</evidence>
<dbReference type="InterPro" id="IPR040380">
    <property type="entry name" value="HAKAI-like_RING-HC"/>
</dbReference>
<keyword evidence="5" id="KW-0479">Metal-binding</keyword>
<keyword evidence="8" id="KW-0862">Zinc</keyword>
<keyword evidence="15" id="KW-1185">Reference proteome</keyword>
<dbReference type="Proteomes" id="UP001177140">
    <property type="component" value="Unassembled WGS sequence"/>
</dbReference>
<evidence type="ECO:0000256" key="5">
    <source>
        <dbReference type="ARBA" id="ARBA00022723"/>
    </source>
</evidence>
<organism evidence="14 15">
    <name type="scientific">Papaver nudicaule</name>
    <name type="common">Iceland poppy</name>
    <dbReference type="NCBI Taxonomy" id="74823"/>
    <lineage>
        <taxon>Eukaryota</taxon>
        <taxon>Viridiplantae</taxon>
        <taxon>Streptophyta</taxon>
        <taxon>Embryophyta</taxon>
        <taxon>Tracheophyta</taxon>
        <taxon>Spermatophyta</taxon>
        <taxon>Magnoliopsida</taxon>
        <taxon>Ranunculales</taxon>
        <taxon>Papaveraceae</taxon>
        <taxon>Papaveroideae</taxon>
        <taxon>Papaver</taxon>
    </lineage>
</organism>
<dbReference type="PROSITE" id="PS00028">
    <property type="entry name" value="ZINC_FINGER_C2H2_1"/>
    <property type="match status" value="1"/>
</dbReference>
<evidence type="ECO:0000256" key="3">
    <source>
        <dbReference type="ARBA" id="ARBA00012483"/>
    </source>
</evidence>
<dbReference type="GO" id="GO:0061630">
    <property type="term" value="F:ubiquitin protein ligase activity"/>
    <property type="evidence" value="ECO:0007669"/>
    <property type="project" value="UniProtKB-EC"/>
</dbReference>
<dbReference type="FunFam" id="3.30.40.10:FF:000280">
    <property type="entry name" value="E3 ubiquitin-protein ligase Hakai"/>
    <property type="match status" value="1"/>
</dbReference>
<dbReference type="InterPro" id="IPR017907">
    <property type="entry name" value="Znf_RING_CS"/>
</dbReference>
<evidence type="ECO:0000256" key="8">
    <source>
        <dbReference type="ARBA" id="ARBA00022833"/>
    </source>
</evidence>
<keyword evidence="9" id="KW-0539">Nucleus</keyword>
<dbReference type="GO" id="GO:0005634">
    <property type="term" value="C:nucleus"/>
    <property type="evidence" value="ECO:0007669"/>
    <property type="project" value="UniProtKB-SubCell"/>
</dbReference>
<evidence type="ECO:0000256" key="12">
    <source>
        <dbReference type="SAM" id="MobiDB-lite"/>
    </source>
</evidence>
<reference evidence="14" key="1">
    <citation type="submission" date="2022-03" db="EMBL/GenBank/DDBJ databases">
        <title>A functionally conserved STORR gene fusion in Papaver species that diverged 16.8 million years ago.</title>
        <authorList>
            <person name="Catania T."/>
        </authorList>
    </citation>
    <scope>NUCLEOTIDE SEQUENCE</scope>
    <source>
        <strain evidence="14">S-191538</strain>
    </source>
</reference>
<dbReference type="InterPro" id="IPR013087">
    <property type="entry name" value="Znf_C2H2_type"/>
</dbReference>
<dbReference type="GO" id="GO:0016567">
    <property type="term" value="P:protein ubiquitination"/>
    <property type="evidence" value="ECO:0007669"/>
    <property type="project" value="InterPro"/>
</dbReference>
<evidence type="ECO:0000256" key="4">
    <source>
        <dbReference type="ARBA" id="ARBA00022679"/>
    </source>
</evidence>
<dbReference type="CDD" id="cd16508">
    <property type="entry name" value="RING-HC_HAKAI-like"/>
    <property type="match status" value="1"/>
</dbReference>
<comment type="subcellular location">
    <subcellularLocation>
        <location evidence="2">Nucleus</location>
    </subcellularLocation>
</comment>
<comment type="catalytic activity">
    <reaction evidence="1">
        <text>S-ubiquitinyl-[E2 ubiquitin-conjugating enzyme]-L-cysteine + [acceptor protein]-L-lysine = [E2 ubiquitin-conjugating enzyme]-L-cysteine + N(6)-ubiquitinyl-[acceptor protein]-L-lysine.</text>
        <dbReference type="EC" id="2.3.2.27"/>
    </reaction>
</comment>